<feature type="domain" description="GH3 middle" evidence="3">
    <location>
        <begin position="149"/>
        <end position="186"/>
    </location>
</feature>
<dbReference type="Proteomes" id="UP001371456">
    <property type="component" value="Unassembled WGS sequence"/>
</dbReference>
<dbReference type="InterPro" id="IPR055377">
    <property type="entry name" value="GH3_M"/>
</dbReference>
<dbReference type="PANTHER" id="PTHR31901">
    <property type="entry name" value="GH3 DOMAIN-CONTAINING PROTEIN"/>
    <property type="match status" value="1"/>
</dbReference>
<dbReference type="GO" id="GO:0005737">
    <property type="term" value="C:cytoplasm"/>
    <property type="evidence" value="ECO:0007669"/>
    <property type="project" value="TreeGrafter"/>
</dbReference>
<keyword evidence="2" id="KW-0436">Ligase</keyword>
<comment type="caution">
    <text evidence="4">The sequence shown here is derived from an EMBL/GenBank/DDBJ whole genome shotgun (WGS) entry which is preliminary data.</text>
</comment>
<proteinExistence type="inferred from homology"/>
<comment type="similarity">
    <text evidence="1">Belongs to the IAA-amido conjugating enzyme family.</text>
</comment>
<dbReference type="EMBL" id="JBANQN010000002">
    <property type="protein sequence ID" value="KAK6796767.1"/>
    <property type="molecule type" value="Genomic_DNA"/>
</dbReference>
<gene>
    <name evidence="4" type="ORF">RDI58_004468</name>
</gene>
<evidence type="ECO:0000313" key="4">
    <source>
        <dbReference type="EMBL" id="KAK6796767.1"/>
    </source>
</evidence>
<evidence type="ECO:0000256" key="1">
    <source>
        <dbReference type="ARBA" id="ARBA00008068"/>
    </source>
</evidence>
<dbReference type="Pfam" id="PF23571">
    <property type="entry name" value="GH3_M"/>
    <property type="match status" value="1"/>
</dbReference>
<dbReference type="AlphaFoldDB" id="A0AAN8YLM9"/>
<evidence type="ECO:0000313" key="5">
    <source>
        <dbReference type="Proteomes" id="UP001371456"/>
    </source>
</evidence>
<dbReference type="GO" id="GO:0016881">
    <property type="term" value="F:acid-amino acid ligase activity"/>
    <property type="evidence" value="ECO:0007669"/>
    <property type="project" value="TreeGrafter"/>
</dbReference>
<reference evidence="4 5" key="1">
    <citation type="submission" date="2024-02" db="EMBL/GenBank/DDBJ databases">
        <title>de novo genome assembly of Solanum bulbocastanum strain 11H21.</title>
        <authorList>
            <person name="Hosaka A.J."/>
        </authorList>
    </citation>
    <scope>NUCLEOTIDE SEQUENCE [LARGE SCALE GENOMIC DNA]</scope>
    <source>
        <tissue evidence="4">Young leaves</tissue>
    </source>
</reference>
<dbReference type="Pfam" id="PF03321">
    <property type="entry name" value="GH3"/>
    <property type="match status" value="1"/>
</dbReference>
<evidence type="ECO:0000259" key="3">
    <source>
        <dbReference type="Pfam" id="PF23571"/>
    </source>
</evidence>
<sequence length="240" mass="26814">MGITEVPDANGDDISICPGFGYHVHPRFVSIKKACTLYISEHVKAAADKRDVLVDLESGDKKFLLTHSYVLQWPVTYKPLRASEIVLQFSHPIFEFLTSSGTSAGERKLLPTTQDELDRKQLLYSLLMPVMNLPSGLTTPSRGPSQRGSGKKYELVITTYAGICRYRVGDILQVMGFHNSGPQFKLQSTLVMLTLKPFQDIMLFTASYLLRTQTMLFGYGRMFELGLSTVSSCGQLNWST</sequence>
<dbReference type="InterPro" id="IPR004993">
    <property type="entry name" value="GH3"/>
</dbReference>
<organism evidence="4 5">
    <name type="scientific">Solanum bulbocastanum</name>
    <name type="common">Wild potato</name>
    <dbReference type="NCBI Taxonomy" id="147425"/>
    <lineage>
        <taxon>Eukaryota</taxon>
        <taxon>Viridiplantae</taxon>
        <taxon>Streptophyta</taxon>
        <taxon>Embryophyta</taxon>
        <taxon>Tracheophyta</taxon>
        <taxon>Spermatophyta</taxon>
        <taxon>Magnoliopsida</taxon>
        <taxon>eudicotyledons</taxon>
        <taxon>Gunneridae</taxon>
        <taxon>Pentapetalae</taxon>
        <taxon>asterids</taxon>
        <taxon>lamiids</taxon>
        <taxon>Solanales</taxon>
        <taxon>Solanaceae</taxon>
        <taxon>Solanoideae</taxon>
        <taxon>Solaneae</taxon>
        <taxon>Solanum</taxon>
    </lineage>
</organism>
<keyword evidence="5" id="KW-1185">Reference proteome</keyword>
<name>A0AAN8YLM9_SOLBU</name>
<protein>
    <recommendedName>
        <fullName evidence="3">GH3 middle domain-containing protein</fullName>
    </recommendedName>
</protein>
<accession>A0AAN8YLM9</accession>
<dbReference type="PANTHER" id="PTHR31901:SF7">
    <property type="entry name" value="INDOLE-3-ACETIC ACID-AMIDO SYNTHETASE GH3.2-RELATED"/>
    <property type="match status" value="1"/>
</dbReference>
<evidence type="ECO:0000256" key="2">
    <source>
        <dbReference type="ARBA" id="ARBA00022598"/>
    </source>
</evidence>